<dbReference type="Gene3D" id="3.80.10.10">
    <property type="entry name" value="Ribonuclease Inhibitor"/>
    <property type="match status" value="1"/>
</dbReference>
<dbReference type="Proteomes" id="UP001175226">
    <property type="component" value="Unassembled WGS sequence"/>
</dbReference>
<evidence type="ECO:0000313" key="2">
    <source>
        <dbReference type="Proteomes" id="UP001175226"/>
    </source>
</evidence>
<evidence type="ECO:0008006" key="3">
    <source>
        <dbReference type="Google" id="ProtNLM"/>
    </source>
</evidence>
<dbReference type="InterPro" id="IPR032675">
    <property type="entry name" value="LRR_dom_sf"/>
</dbReference>
<gene>
    <name evidence="1" type="ORF">EV421DRAFT_2037278</name>
</gene>
<keyword evidence="2" id="KW-1185">Reference proteome</keyword>
<sequence length="519" mass="58581">MPRNITLCDNCGHSLDAQTPSFPLAANMYLRCGAQISESEAALCSNALIGWQKEVYKYDAEIFRMKSALEKLQGVRKSLADCIQISEGLLAPIRRLPRDVLQDIFECLCVSVSYNPFSKRDDMPLISTTPFYLSSVCSDWRSICLSSPRLWTSVFANVDRDAIPLHFKNVSALCEKRSGSFPSNLQVSAAGGHNIPQWSGYKPFDALFYPHNVTMDPRRLERIAIDFPHGAFANALHATQPLELPELEYLELSAHSLSSFTQPHHVYLINLFERTPKLHTLRLSLQDLVETPFTLQRDGIVNLHLVDYREYPTLPVDFPNVITATLRRCQLVFYETIELPFHKLILHDTDMNPSLFGTSSSSRHILKMPRLASLELICSEPLDPLVYTVSLESIPDLAHSPLTELVLTTVTINCTGALSLFRTVPQLERLSIVERMDTRLITPEFIQELGRPGPEILRNLEHLQLVWSDHVDEGAVMDMLEGRALKSAVIGIRKGGELRAETFSRVDALRKRGMQISVW</sequence>
<dbReference type="AlphaFoldDB" id="A0AA39JCT8"/>
<dbReference type="EMBL" id="JAUEPT010000037">
    <property type="protein sequence ID" value="KAK0439620.1"/>
    <property type="molecule type" value="Genomic_DNA"/>
</dbReference>
<reference evidence="1" key="1">
    <citation type="submission" date="2023-06" db="EMBL/GenBank/DDBJ databases">
        <authorList>
            <consortium name="Lawrence Berkeley National Laboratory"/>
            <person name="Ahrendt S."/>
            <person name="Sahu N."/>
            <person name="Indic B."/>
            <person name="Wong-Bajracharya J."/>
            <person name="Merenyi Z."/>
            <person name="Ke H.-M."/>
            <person name="Monk M."/>
            <person name="Kocsube S."/>
            <person name="Drula E."/>
            <person name="Lipzen A."/>
            <person name="Balint B."/>
            <person name="Henrissat B."/>
            <person name="Andreopoulos B."/>
            <person name="Martin F.M."/>
            <person name="Harder C.B."/>
            <person name="Rigling D."/>
            <person name="Ford K.L."/>
            <person name="Foster G.D."/>
            <person name="Pangilinan J."/>
            <person name="Papanicolaou A."/>
            <person name="Barry K."/>
            <person name="LaButti K."/>
            <person name="Viragh M."/>
            <person name="Koriabine M."/>
            <person name="Yan M."/>
            <person name="Riley R."/>
            <person name="Champramary S."/>
            <person name="Plett K.L."/>
            <person name="Tsai I.J."/>
            <person name="Slot J."/>
            <person name="Sipos G."/>
            <person name="Plett J."/>
            <person name="Nagy L.G."/>
            <person name="Grigoriev I.V."/>
        </authorList>
    </citation>
    <scope>NUCLEOTIDE SEQUENCE</scope>
    <source>
        <strain evidence="1">FPL87.14</strain>
    </source>
</reference>
<protein>
    <recommendedName>
        <fullName evidence="3">F-box domain-containing protein</fullName>
    </recommendedName>
</protein>
<proteinExistence type="predicted"/>
<name>A0AA39JCT8_9AGAR</name>
<evidence type="ECO:0000313" key="1">
    <source>
        <dbReference type="EMBL" id="KAK0439620.1"/>
    </source>
</evidence>
<comment type="caution">
    <text evidence="1">The sequence shown here is derived from an EMBL/GenBank/DDBJ whole genome shotgun (WGS) entry which is preliminary data.</text>
</comment>
<organism evidence="1 2">
    <name type="scientific">Armillaria borealis</name>
    <dbReference type="NCBI Taxonomy" id="47425"/>
    <lineage>
        <taxon>Eukaryota</taxon>
        <taxon>Fungi</taxon>
        <taxon>Dikarya</taxon>
        <taxon>Basidiomycota</taxon>
        <taxon>Agaricomycotina</taxon>
        <taxon>Agaricomycetes</taxon>
        <taxon>Agaricomycetidae</taxon>
        <taxon>Agaricales</taxon>
        <taxon>Marasmiineae</taxon>
        <taxon>Physalacriaceae</taxon>
        <taxon>Armillaria</taxon>
    </lineage>
</organism>
<dbReference type="SUPFAM" id="SSF52047">
    <property type="entry name" value="RNI-like"/>
    <property type="match status" value="1"/>
</dbReference>
<accession>A0AA39JCT8</accession>
<dbReference type="Gene3D" id="1.20.1280.50">
    <property type="match status" value="1"/>
</dbReference>